<reference evidence="2" key="1">
    <citation type="submission" date="2023-07" db="EMBL/GenBank/DDBJ databases">
        <title>Evaluation of the beneficial properties of pineapple isolates.</title>
        <authorList>
            <person name="Adefiranye O."/>
        </authorList>
    </citation>
    <scope>NUCLEOTIDE SEQUENCE</scope>
    <source>
        <strain evidence="2">PAPLE_T1</strain>
    </source>
</reference>
<name>A0AAW7MC52_9STAP</name>
<gene>
    <name evidence="2" type="ORF">QYH67_04890</name>
</gene>
<sequence length="61" mass="7378">MSREVMLKYLLDDYREIVFPMTHVEAVYGIENIYNMIDKNKIEIESLKQEIQELKRKEGNQ</sequence>
<feature type="coiled-coil region" evidence="1">
    <location>
        <begin position="30"/>
        <end position="57"/>
    </location>
</feature>
<dbReference type="AlphaFoldDB" id="A0AAW7MC52"/>
<dbReference type="RefSeq" id="WP_150887873.1">
    <property type="nucleotide sequence ID" value="NZ_JAGSWU010000036.1"/>
</dbReference>
<proteinExistence type="predicted"/>
<dbReference type="Proteomes" id="UP001171687">
    <property type="component" value="Unassembled WGS sequence"/>
</dbReference>
<evidence type="ECO:0000313" key="2">
    <source>
        <dbReference type="EMBL" id="MDN4532920.1"/>
    </source>
</evidence>
<protein>
    <recommendedName>
        <fullName evidence="4">Phage protein</fullName>
    </recommendedName>
</protein>
<accession>A0AAW7MC52</accession>
<dbReference type="EMBL" id="JAUHQC010000007">
    <property type="protein sequence ID" value="MDN4532920.1"/>
    <property type="molecule type" value="Genomic_DNA"/>
</dbReference>
<organism evidence="2 3">
    <name type="scientific">Staphylococcus auricularis</name>
    <dbReference type="NCBI Taxonomy" id="29379"/>
    <lineage>
        <taxon>Bacteria</taxon>
        <taxon>Bacillati</taxon>
        <taxon>Bacillota</taxon>
        <taxon>Bacilli</taxon>
        <taxon>Bacillales</taxon>
        <taxon>Staphylococcaceae</taxon>
        <taxon>Staphylococcus</taxon>
    </lineage>
</organism>
<keyword evidence="1" id="KW-0175">Coiled coil</keyword>
<evidence type="ECO:0008006" key="4">
    <source>
        <dbReference type="Google" id="ProtNLM"/>
    </source>
</evidence>
<evidence type="ECO:0000256" key="1">
    <source>
        <dbReference type="SAM" id="Coils"/>
    </source>
</evidence>
<comment type="caution">
    <text evidence="2">The sequence shown here is derived from an EMBL/GenBank/DDBJ whole genome shotgun (WGS) entry which is preliminary data.</text>
</comment>
<evidence type="ECO:0000313" key="3">
    <source>
        <dbReference type="Proteomes" id="UP001171687"/>
    </source>
</evidence>